<accession>C6SEQ0</accession>
<evidence type="ECO:0000313" key="1">
    <source>
        <dbReference type="EMBL" id="CBA08365.1"/>
    </source>
</evidence>
<name>C6SEQ0_NEIME</name>
<proteinExistence type="predicted"/>
<protein>
    <submittedName>
        <fullName evidence="1">Uncharacterized protein</fullName>
    </submittedName>
</protein>
<dbReference type="EMBL" id="AM889137">
    <property type="protein sequence ID" value="CBA08365.1"/>
    <property type="molecule type" value="Genomic_DNA"/>
</dbReference>
<sequence length="46" mass="5379">MPSENLSDGIFYQSSHIFYQGCKIYPKQQKPPCRHSRKSGNLEHKI</sequence>
<dbReference type="AlphaFoldDB" id="C6SEQ0"/>
<organism evidence="1">
    <name type="scientific">Neisseria meningitidis alpha153</name>
    <dbReference type="NCBI Taxonomy" id="663926"/>
    <lineage>
        <taxon>Bacteria</taxon>
        <taxon>Pseudomonadati</taxon>
        <taxon>Pseudomonadota</taxon>
        <taxon>Betaproteobacteria</taxon>
        <taxon>Neisseriales</taxon>
        <taxon>Neisseriaceae</taxon>
        <taxon>Neisseria</taxon>
    </lineage>
</organism>
<gene>
    <name evidence="1" type="ORF">NME_1769</name>
</gene>
<reference evidence="1" key="1">
    <citation type="journal article" date="2008" name="Proc. Natl. Acad. Sci. U.S.A.">
        <title>Whole-genome comparison of disease and carriage strains provides insights into virulence evolution in Neisseria meningitidis.</title>
        <authorList>
            <person name="Schoen C."/>
            <person name="Blom J."/>
            <person name="Claus H."/>
            <person name="Schramm-Glueck A."/>
            <person name="Brandt P."/>
            <person name="Mueller T."/>
            <person name="Goesmann A."/>
            <person name="Joseph B."/>
            <person name="Konietzny S."/>
            <person name="Kurzai O."/>
            <person name="Schmitt C."/>
            <person name="Friedrich T."/>
            <person name="Linke B."/>
            <person name="Vogel U."/>
            <person name="Frosch M."/>
        </authorList>
    </citation>
    <scope>NUCLEOTIDE SEQUENCE</scope>
    <source>
        <strain evidence="1">Alpha153</strain>
    </source>
</reference>